<keyword evidence="5" id="KW-1185">Reference proteome</keyword>
<accession>A0A4R2EWS0</accession>
<keyword evidence="4" id="KW-0238">DNA-binding</keyword>
<feature type="modified residue" description="4-aspartylphosphate" evidence="1">
    <location>
        <position position="55"/>
    </location>
</feature>
<feature type="domain" description="Response regulatory" evidence="2">
    <location>
        <begin position="4"/>
        <end position="115"/>
    </location>
</feature>
<dbReference type="InterPro" id="IPR001789">
    <property type="entry name" value="Sig_transdc_resp-reg_receiver"/>
</dbReference>
<dbReference type="RefSeq" id="WP_131838341.1">
    <property type="nucleotide sequence ID" value="NZ_SLWB01000002.1"/>
</dbReference>
<gene>
    <name evidence="4" type="ORF">CLV25_102252</name>
</gene>
<proteinExistence type="predicted"/>
<evidence type="ECO:0000259" key="2">
    <source>
        <dbReference type="PROSITE" id="PS50110"/>
    </source>
</evidence>
<dbReference type="OrthoDB" id="1490554at2"/>
<dbReference type="EMBL" id="SLWB01000002">
    <property type="protein sequence ID" value="TCN72286.1"/>
    <property type="molecule type" value="Genomic_DNA"/>
</dbReference>
<dbReference type="Pfam" id="PF04397">
    <property type="entry name" value="LytTR"/>
    <property type="match status" value="1"/>
</dbReference>
<keyword evidence="1" id="KW-0597">Phosphoprotein</keyword>
<evidence type="ECO:0000313" key="5">
    <source>
        <dbReference type="Proteomes" id="UP000294830"/>
    </source>
</evidence>
<organism evidence="4 5">
    <name type="scientific">Acetobacteroides hydrogenigenes</name>
    <dbReference type="NCBI Taxonomy" id="979970"/>
    <lineage>
        <taxon>Bacteria</taxon>
        <taxon>Pseudomonadati</taxon>
        <taxon>Bacteroidota</taxon>
        <taxon>Bacteroidia</taxon>
        <taxon>Bacteroidales</taxon>
        <taxon>Rikenellaceae</taxon>
        <taxon>Acetobacteroides</taxon>
    </lineage>
</organism>
<comment type="caution">
    <text evidence="4">The sequence shown here is derived from an EMBL/GenBank/DDBJ whole genome shotgun (WGS) entry which is preliminary data.</text>
</comment>
<dbReference type="Pfam" id="PF00072">
    <property type="entry name" value="Response_reg"/>
    <property type="match status" value="1"/>
</dbReference>
<dbReference type="PROSITE" id="PS50110">
    <property type="entry name" value="RESPONSE_REGULATORY"/>
    <property type="match status" value="1"/>
</dbReference>
<feature type="domain" description="HTH LytTR-type" evidence="3">
    <location>
        <begin position="137"/>
        <end position="204"/>
    </location>
</feature>
<dbReference type="InterPro" id="IPR051271">
    <property type="entry name" value="2C-system_Tx_regulators"/>
</dbReference>
<protein>
    <submittedName>
        <fullName evidence="4">DNA-binding LytR/AlgR family response regulator</fullName>
    </submittedName>
</protein>
<evidence type="ECO:0000313" key="4">
    <source>
        <dbReference type="EMBL" id="TCN72286.1"/>
    </source>
</evidence>
<dbReference type="SMART" id="SM00850">
    <property type="entry name" value="LytTR"/>
    <property type="match status" value="1"/>
</dbReference>
<dbReference type="SMART" id="SM00448">
    <property type="entry name" value="REC"/>
    <property type="match status" value="1"/>
</dbReference>
<name>A0A4R2EWS0_9BACT</name>
<dbReference type="GO" id="GO:0003677">
    <property type="term" value="F:DNA binding"/>
    <property type="evidence" value="ECO:0007669"/>
    <property type="project" value="UniProtKB-KW"/>
</dbReference>
<dbReference type="PANTHER" id="PTHR45526">
    <property type="entry name" value="TRANSCRIPTIONAL REGULATORY PROTEIN DPIA"/>
    <property type="match status" value="1"/>
</dbReference>
<evidence type="ECO:0000256" key="1">
    <source>
        <dbReference type="PROSITE-ProRule" id="PRU00169"/>
    </source>
</evidence>
<dbReference type="Proteomes" id="UP000294830">
    <property type="component" value="Unassembled WGS sequence"/>
</dbReference>
<dbReference type="AlphaFoldDB" id="A0A4R2EWS0"/>
<reference evidence="4 5" key="1">
    <citation type="submission" date="2019-03" db="EMBL/GenBank/DDBJ databases">
        <title>Genomic Encyclopedia of Archaeal and Bacterial Type Strains, Phase II (KMG-II): from individual species to whole genera.</title>
        <authorList>
            <person name="Goeker M."/>
        </authorList>
    </citation>
    <scope>NUCLEOTIDE SEQUENCE [LARGE SCALE GENOMIC DNA]</scope>
    <source>
        <strain evidence="4 5">RL-C</strain>
    </source>
</reference>
<dbReference type="Gene3D" id="3.40.50.2300">
    <property type="match status" value="1"/>
</dbReference>
<dbReference type="InterPro" id="IPR011006">
    <property type="entry name" value="CheY-like_superfamily"/>
</dbReference>
<dbReference type="GO" id="GO:0000156">
    <property type="term" value="F:phosphorelay response regulator activity"/>
    <property type="evidence" value="ECO:0007669"/>
    <property type="project" value="TreeGrafter"/>
</dbReference>
<dbReference type="InterPro" id="IPR007492">
    <property type="entry name" value="LytTR_DNA-bd_dom"/>
</dbReference>
<evidence type="ECO:0000259" key="3">
    <source>
        <dbReference type="PROSITE" id="PS50930"/>
    </source>
</evidence>
<dbReference type="Gene3D" id="2.40.50.1020">
    <property type="entry name" value="LytTr DNA-binding domain"/>
    <property type="match status" value="1"/>
</dbReference>
<dbReference type="SUPFAM" id="SSF52172">
    <property type="entry name" value="CheY-like"/>
    <property type="match status" value="1"/>
</dbReference>
<dbReference type="PANTHER" id="PTHR45526:SF1">
    <property type="entry name" value="TRANSCRIPTIONAL REGULATORY PROTEIN DCUR-RELATED"/>
    <property type="match status" value="1"/>
</dbReference>
<sequence length="236" mass="26878">MKISCLIVDDEPLASDIIEEYLSRIDGYEVVAKCNTALQAFSILSQKKVDLMFLDIQMPKLTGIEFLKSLRNPPKVILTTAYSEYALEGYELDVVDYLLKPISFERFLRAIDKASKLLTCSTPSQPNQSVASNEPYIYVREDKITQKIFLSEILYIESQGNYVKIVCTERVVTSYSSISLIEEKLPEAKFLRVHRSFIVSTDKITAFSGTTIMIGKYQIPIGRSYKTLVEQRLNVE</sequence>
<dbReference type="PROSITE" id="PS50930">
    <property type="entry name" value="HTH_LYTTR"/>
    <property type="match status" value="1"/>
</dbReference>